<name>G0WDM4_NAUDC</name>
<dbReference type="InterPro" id="IPR000073">
    <property type="entry name" value="AB_hydrolase_1"/>
</dbReference>
<dbReference type="GO" id="GO:0005743">
    <property type="term" value="C:mitochondrial inner membrane"/>
    <property type="evidence" value="ECO:0007669"/>
    <property type="project" value="EnsemblFungi"/>
</dbReference>
<reference evidence="4 5" key="1">
    <citation type="journal article" date="2011" name="Proc. Natl. Acad. Sci. U.S.A.">
        <title>Evolutionary erosion of yeast sex chromosomes by mating-type switching accidents.</title>
        <authorList>
            <person name="Gordon J.L."/>
            <person name="Armisen D."/>
            <person name="Proux-Wera E."/>
            <person name="Oheigeartaigh S.S."/>
            <person name="Byrne K.P."/>
            <person name="Wolfe K.H."/>
        </authorList>
    </citation>
    <scope>NUCLEOTIDE SEQUENCE [LARGE SCALE GENOMIC DNA]</scope>
    <source>
        <strain evidence="5">ATCC 10597 / BCRC 20456 / CBS 421 / NBRC 0211 / NRRL Y-12639</strain>
    </source>
</reference>
<dbReference type="GO" id="GO:0042171">
    <property type="term" value="F:lysophosphatidic acid acyltransferase activity"/>
    <property type="evidence" value="ECO:0007669"/>
    <property type="project" value="TreeGrafter"/>
</dbReference>
<evidence type="ECO:0000259" key="3">
    <source>
        <dbReference type="Pfam" id="PF00561"/>
    </source>
</evidence>
<dbReference type="Gene3D" id="3.40.50.1820">
    <property type="entry name" value="alpha/beta hydrolase"/>
    <property type="match status" value="1"/>
</dbReference>
<dbReference type="GO" id="GO:0006654">
    <property type="term" value="P:phosphatidic acid biosynthetic process"/>
    <property type="evidence" value="ECO:0007669"/>
    <property type="project" value="TreeGrafter"/>
</dbReference>
<evidence type="ECO:0000313" key="5">
    <source>
        <dbReference type="Proteomes" id="UP000000689"/>
    </source>
</evidence>
<feature type="domain" description="AB hydrolase-1" evidence="3">
    <location>
        <begin position="163"/>
        <end position="438"/>
    </location>
</feature>
<dbReference type="OMA" id="AFHSMMQ"/>
<feature type="compositionally biased region" description="Polar residues" evidence="2">
    <location>
        <begin position="27"/>
        <end position="39"/>
    </location>
</feature>
<dbReference type="GeneID" id="11497281"/>
<proteinExistence type="inferred from homology"/>
<dbReference type="GO" id="GO:0035965">
    <property type="term" value="P:cardiolipin acyl-chain remodeling"/>
    <property type="evidence" value="ECO:0007669"/>
    <property type="project" value="EnsemblFungi"/>
</dbReference>
<dbReference type="OrthoDB" id="7457040at2759"/>
<comment type="similarity">
    <text evidence="1">Belongs to the peptidase S33 family. ABHD4/ABHD5 subfamily.</text>
</comment>
<dbReference type="PANTHER" id="PTHR42886">
    <property type="entry name" value="RE40534P-RELATED"/>
    <property type="match status" value="1"/>
</dbReference>
<dbReference type="GO" id="GO:0055088">
    <property type="term" value="P:lipid homeostasis"/>
    <property type="evidence" value="ECO:0007669"/>
    <property type="project" value="TreeGrafter"/>
</dbReference>
<dbReference type="AlphaFoldDB" id="G0WDM4"/>
<dbReference type="HOGENOM" id="CLU_017361_3_1_1"/>
<evidence type="ECO:0000256" key="1">
    <source>
        <dbReference type="ARBA" id="ARBA00038097"/>
    </source>
</evidence>
<evidence type="ECO:0000313" key="4">
    <source>
        <dbReference type="EMBL" id="CCD25885.2"/>
    </source>
</evidence>
<dbReference type="EMBL" id="HE580273">
    <property type="protein sequence ID" value="CCD25885.2"/>
    <property type="molecule type" value="Genomic_DNA"/>
</dbReference>
<accession>G0WDM4</accession>
<dbReference type="SUPFAM" id="SSF53474">
    <property type="entry name" value="alpha/beta-Hydrolases"/>
    <property type="match status" value="1"/>
</dbReference>
<dbReference type="RefSeq" id="XP_003671128.2">
    <property type="nucleotide sequence ID" value="XM_003671080.2"/>
</dbReference>
<protein>
    <recommendedName>
        <fullName evidence="3">AB hydrolase-1 domain-containing protein</fullName>
    </recommendedName>
</protein>
<dbReference type="GO" id="GO:0004623">
    <property type="term" value="F:phospholipase A2 activity"/>
    <property type="evidence" value="ECO:0007669"/>
    <property type="project" value="EnsemblFungi"/>
</dbReference>
<dbReference type="eggNOG" id="KOG4409">
    <property type="taxonomic scope" value="Eukaryota"/>
</dbReference>
<dbReference type="PANTHER" id="PTHR42886:SF29">
    <property type="entry name" value="PUMMELIG, ISOFORM A"/>
    <property type="match status" value="1"/>
</dbReference>
<dbReference type="STRING" id="1071378.G0WDM4"/>
<dbReference type="Proteomes" id="UP000000689">
    <property type="component" value="Chromosome 7"/>
</dbReference>
<evidence type="ECO:0000256" key="2">
    <source>
        <dbReference type="SAM" id="MobiDB-lite"/>
    </source>
</evidence>
<gene>
    <name evidence="4" type="primary">NDAI0G01090</name>
    <name evidence="4" type="ordered locus">NDAI_0G01090</name>
</gene>
<dbReference type="KEGG" id="ndi:NDAI_0G01090"/>
<sequence length="456" mass="52968">MWKKVTLSREIIKTSITKLIKRDRKLQTPQTSPQIFQNKEGNESKRSTTTTTTILSSPATTTKINTIAPTPPTAIPLLRIITSLPKLFPRSIKQSIQDYKIFQKDPERLQIDLLKTLPFFSNGAKFKTGKILKTQIEDNDDYYINEFCITPDTNININSADVKHLIFIHGYGAGLGFFIKNLENIPLLNNRWCIHAIDLPGYGYSTRNKKFPFKYPRDSQLKVQNWFHDKIHIWLQKRNLLNYPKNNLIVAHSLGAYLMAQYAFKFPSHFQKLIMCSPAGVTKSSIKKLNNSPPWWYEKLWDLNFSPFSIVRNSGIYGSKITSAWSYRRFKPLDLDHKQFEALHRYAYSIFNRPGCGEYLLSFILSCGGNPRFSLEDTLFQRENLSTELCDWGWIYGDNDWMDINGAKRVSRLINEQQKGKSDVHVIPSAGHHLYLDNYKDFNKLLIKEMEMFGER</sequence>
<dbReference type="Pfam" id="PF00561">
    <property type="entry name" value="Abhydrolase_1"/>
    <property type="match status" value="1"/>
</dbReference>
<keyword evidence="5" id="KW-1185">Reference proteome</keyword>
<feature type="region of interest" description="Disordered" evidence="2">
    <location>
        <begin position="24"/>
        <end position="52"/>
    </location>
</feature>
<dbReference type="InterPro" id="IPR029058">
    <property type="entry name" value="AB_hydrolase_fold"/>
</dbReference>
<organism evidence="4 5">
    <name type="scientific">Naumovozyma dairenensis (strain ATCC 10597 / BCRC 20456 / CBS 421 / NBRC 0211 / NRRL Y-12639)</name>
    <name type="common">Saccharomyces dairenensis</name>
    <dbReference type="NCBI Taxonomy" id="1071378"/>
    <lineage>
        <taxon>Eukaryota</taxon>
        <taxon>Fungi</taxon>
        <taxon>Dikarya</taxon>
        <taxon>Ascomycota</taxon>
        <taxon>Saccharomycotina</taxon>
        <taxon>Saccharomycetes</taxon>
        <taxon>Saccharomycetales</taxon>
        <taxon>Saccharomycetaceae</taxon>
        <taxon>Naumovozyma</taxon>
    </lineage>
</organism>